<dbReference type="Proteomes" id="UP000219023">
    <property type="component" value="Unassembled WGS sequence"/>
</dbReference>
<dbReference type="PANTHER" id="PTHR21180">
    <property type="entry name" value="ENDONUCLEASE/EXONUCLEASE/PHOSPHATASE FAMILY DOMAIN-CONTAINING PROTEIN 1"/>
    <property type="match status" value="1"/>
</dbReference>
<evidence type="ECO:0000313" key="6">
    <source>
        <dbReference type="Proteomes" id="UP001321908"/>
    </source>
</evidence>
<name>A0A285VRU5_9GAMM</name>
<organism evidence="3 5">
    <name type="scientific">Chromohalobacter canadensis</name>
    <dbReference type="NCBI Taxonomy" id="141389"/>
    <lineage>
        <taxon>Bacteria</taxon>
        <taxon>Pseudomonadati</taxon>
        <taxon>Pseudomonadota</taxon>
        <taxon>Gammaproteobacteria</taxon>
        <taxon>Oceanospirillales</taxon>
        <taxon>Halomonadaceae</taxon>
        <taxon>Chromohalobacter</taxon>
    </lineage>
</organism>
<dbReference type="EMBL" id="OBQJ01000005">
    <property type="protein sequence ID" value="SOC55341.1"/>
    <property type="molecule type" value="Genomic_DNA"/>
</dbReference>
<dbReference type="AlphaFoldDB" id="A0A285VRU5"/>
<dbReference type="OrthoDB" id="7510573at2"/>
<keyword evidence="4" id="KW-0238">DNA-binding</keyword>
<gene>
    <name evidence="3" type="ORF">SAMN05421509_10592</name>
    <name evidence="4" type="ORF">SR908_01690</name>
</gene>
<dbReference type="InterPro" id="IPR004509">
    <property type="entry name" value="Competence_ComEA_HhH"/>
</dbReference>
<protein>
    <submittedName>
        <fullName evidence="4">ComEA family DNA-binding protein</fullName>
    </submittedName>
    <submittedName>
        <fullName evidence="3">Competence protein ComEA</fullName>
    </submittedName>
</protein>
<reference evidence="3 5" key="1">
    <citation type="submission" date="2017-08" db="EMBL/GenBank/DDBJ databases">
        <authorList>
            <person name="de Groot N.N."/>
        </authorList>
    </citation>
    <scope>NUCLEOTIDE SEQUENCE [LARGE SCALE GENOMIC DNA]</scope>
    <source>
        <strain evidence="3 5">USBA 855</strain>
    </source>
</reference>
<proteinExistence type="predicted"/>
<dbReference type="SMART" id="SM00278">
    <property type="entry name" value="HhH1"/>
    <property type="match status" value="2"/>
</dbReference>
<evidence type="ECO:0000313" key="3">
    <source>
        <dbReference type="EMBL" id="SOC55341.1"/>
    </source>
</evidence>
<feature type="domain" description="Helix-hairpin-helix DNA-binding motif class 1" evidence="2">
    <location>
        <begin position="68"/>
        <end position="87"/>
    </location>
</feature>
<keyword evidence="6" id="KW-1185">Reference proteome</keyword>
<dbReference type="RefSeq" id="WP_097022943.1">
    <property type="nucleotide sequence ID" value="NZ_CP140151.1"/>
</dbReference>
<dbReference type="Pfam" id="PF12836">
    <property type="entry name" value="HHH_3"/>
    <property type="match status" value="1"/>
</dbReference>
<dbReference type="PANTHER" id="PTHR21180:SF32">
    <property type="entry name" value="ENDONUCLEASE_EXONUCLEASE_PHOSPHATASE FAMILY DOMAIN-CONTAINING PROTEIN 1"/>
    <property type="match status" value="1"/>
</dbReference>
<dbReference type="Gene3D" id="1.10.150.320">
    <property type="entry name" value="Photosystem II 12 kDa extrinsic protein"/>
    <property type="match status" value="1"/>
</dbReference>
<dbReference type="GO" id="GO:0006281">
    <property type="term" value="P:DNA repair"/>
    <property type="evidence" value="ECO:0007669"/>
    <property type="project" value="InterPro"/>
</dbReference>
<reference evidence="4 6" key="2">
    <citation type="submission" date="2023-11" db="EMBL/GenBank/DDBJ databases">
        <title>MicrobeMod: A computational toolkit for identifying prokaryotic methylation and restriction-modification with nanopore sequencing.</title>
        <authorList>
            <person name="Crits-Christoph A."/>
            <person name="Kang S.C."/>
            <person name="Lee H."/>
            <person name="Ostrov N."/>
        </authorList>
    </citation>
    <scope>NUCLEOTIDE SEQUENCE [LARGE SCALE GENOMIC DNA]</scope>
    <source>
        <strain evidence="4 6">ATCC 43984</strain>
    </source>
</reference>
<dbReference type="GO" id="GO:0015628">
    <property type="term" value="P:protein secretion by the type II secretion system"/>
    <property type="evidence" value="ECO:0007669"/>
    <property type="project" value="TreeGrafter"/>
</dbReference>
<keyword evidence="1" id="KW-0732">Signal</keyword>
<dbReference type="GO" id="GO:0015627">
    <property type="term" value="C:type II protein secretion system complex"/>
    <property type="evidence" value="ECO:0007669"/>
    <property type="project" value="TreeGrafter"/>
</dbReference>
<dbReference type="SUPFAM" id="SSF47781">
    <property type="entry name" value="RuvA domain 2-like"/>
    <property type="match status" value="1"/>
</dbReference>
<sequence>MKKLLSCALLTLALSVTTLAVAQEDAAAPIDINQASAETLAELPGIGDVKAQAIIEDRDANGPFASLDALTRVKGIGEATVQGLDDRVTF</sequence>
<dbReference type="GO" id="GO:0003677">
    <property type="term" value="F:DNA binding"/>
    <property type="evidence" value="ECO:0007669"/>
    <property type="project" value="UniProtKB-KW"/>
</dbReference>
<feature type="domain" description="Helix-hairpin-helix DNA-binding motif class 1" evidence="2">
    <location>
        <begin position="38"/>
        <end position="57"/>
    </location>
</feature>
<evidence type="ECO:0000256" key="1">
    <source>
        <dbReference type="SAM" id="SignalP"/>
    </source>
</evidence>
<evidence type="ECO:0000313" key="4">
    <source>
        <dbReference type="EMBL" id="WQH09397.1"/>
    </source>
</evidence>
<dbReference type="InterPro" id="IPR051675">
    <property type="entry name" value="Endo/Exo/Phosphatase_dom_1"/>
</dbReference>
<feature type="signal peptide" evidence="1">
    <location>
        <begin position="1"/>
        <end position="22"/>
    </location>
</feature>
<dbReference type="Proteomes" id="UP001321908">
    <property type="component" value="Chromosome"/>
</dbReference>
<dbReference type="EMBL" id="CP140151">
    <property type="protein sequence ID" value="WQH09397.1"/>
    <property type="molecule type" value="Genomic_DNA"/>
</dbReference>
<dbReference type="InterPro" id="IPR010994">
    <property type="entry name" value="RuvA_2-like"/>
</dbReference>
<evidence type="ECO:0000313" key="5">
    <source>
        <dbReference type="Proteomes" id="UP000219023"/>
    </source>
</evidence>
<accession>A0A285VRU5</accession>
<dbReference type="InterPro" id="IPR003583">
    <property type="entry name" value="Hlx-hairpin-Hlx_DNA-bd_motif"/>
</dbReference>
<dbReference type="NCBIfam" id="TIGR00426">
    <property type="entry name" value="competence protein ComEA helix-hairpin-helix repeat region"/>
    <property type="match status" value="1"/>
</dbReference>
<evidence type="ECO:0000259" key="2">
    <source>
        <dbReference type="SMART" id="SM00278"/>
    </source>
</evidence>
<feature type="chain" id="PRO_5012334791" evidence="1">
    <location>
        <begin position="23"/>
        <end position="90"/>
    </location>
</feature>